<organism evidence="5 6">
    <name type="scientific">Parthenolecanium corni</name>
    <dbReference type="NCBI Taxonomy" id="536013"/>
    <lineage>
        <taxon>Eukaryota</taxon>
        <taxon>Metazoa</taxon>
        <taxon>Ecdysozoa</taxon>
        <taxon>Arthropoda</taxon>
        <taxon>Hexapoda</taxon>
        <taxon>Insecta</taxon>
        <taxon>Pterygota</taxon>
        <taxon>Neoptera</taxon>
        <taxon>Paraneoptera</taxon>
        <taxon>Hemiptera</taxon>
        <taxon>Sternorrhyncha</taxon>
        <taxon>Coccoidea</taxon>
        <taxon>Coccidae</taxon>
        <taxon>Parthenolecanium</taxon>
    </lineage>
</organism>
<dbReference type="Proteomes" id="UP001367676">
    <property type="component" value="Unassembled WGS sequence"/>
</dbReference>
<dbReference type="InterPro" id="IPR050271">
    <property type="entry name" value="UDP-glycosyltransferase"/>
</dbReference>
<keyword evidence="4" id="KW-0732">Signal</keyword>
<accession>A0AAN9TSR5</accession>
<feature type="signal peptide" evidence="4">
    <location>
        <begin position="1"/>
        <end position="18"/>
    </location>
</feature>
<dbReference type="GO" id="GO:0008194">
    <property type="term" value="F:UDP-glycosyltransferase activity"/>
    <property type="evidence" value="ECO:0007669"/>
    <property type="project" value="InterPro"/>
</dbReference>
<dbReference type="Pfam" id="PF00201">
    <property type="entry name" value="UDPGT"/>
    <property type="match status" value="1"/>
</dbReference>
<evidence type="ECO:0000256" key="3">
    <source>
        <dbReference type="ARBA" id="ARBA00022679"/>
    </source>
</evidence>
<sequence length="317" mass="35523">MALLLLLLLVQLPLQLLGENTSKAAASYEIIGLFPYPGRSHYIVFDALMTELAARGHRVTVYTTFPKTNHPPNYEQVDLSACFPLPDILTVDRMAHLGSNKWHFVGDTLFRFMPTVEQLATCTPLLRLWNATSAEGDDESDKAGHRYDLMVTETFNCDLWLLFADKLRLPVIAFHSSVAHPWMRDAVAAPDHAAYMPHPYFESVAPLAFTQRLENLVFGVYARFIYRLKSQRFWDVALPPILGPSLPSIGRLLDRVDMLFLYEHSAVNGASPTVPAVAYVAGLNVKPAAPVPQVCSPHLPFSAPRCAFYLRPRTARF</sequence>
<proteinExistence type="inferred from homology"/>
<dbReference type="AlphaFoldDB" id="A0AAN9TSR5"/>
<comment type="caution">
    <text evidence="5">The sequence shown here is derived from an EMBL/GenBank/DDBJ whole genome shotgun (WGS) entry which is preliminary data.</text>
</comment>
<dbReference type="PANTHER" id="PTHR48043">
    <property type="entry name" value="EG:EG0003.4 PROTEIN-RELATED"/>
    <property type="match status" value="1"/>
</dbReference>
<dbReference type="PANTHER" id="PTHR48043:SF145">
    <property type="entry name" value="FI06409P-RELATED"/>
    <property type="match status" value="1"/>
</dbReference>
<reference evidence="5 6" key="1">
    <citation type="submission" date="2024-03" db="EMBL/GenBank/DDBJ databases">
        <title>Adaptation during the transition from Ophiocordyceps entomopathogen to insect associate is accompanied by gene loss and intensified selection.</title>
        <authorList>
            <person name="Ward C.M."/>
            <person name="Onetto C.A."/>
            <person name="Borneman A.R."/>
        </authorList>
    </citation>
    <scope>NUCLEOTIDE SEQUENCE [LARGE SCALE GENOMIC DNA]</scope>
    <source>
        <strain evidence="5">AWRI1</strain>
        <tissue evidence="5">Single Adult Female</tissue>
    </source>
</reference>
<dbReference type="SUPFAM" id="SSF53756">
    <property type="entry name" value="UDP-Glycosyltransferase/glycogen phosphorylase"/>
    <property type="match status" value="1"/>
</dbReference>
<keyword evidence="6" id="KW-1185">Reference proteome</keyword>
<name>A0AAN9TSR5_9HEMI</name>
<keyword evidence="3" id="KW-0808">Transferase</keyword>
<evidence type="ECO:0000313" key="5">
    <source>
        <dbReference type="EMBL" id="KAK7602125.1"/>
    </source>
</evidence>
<protein>
    <submittedName>
        <fullName evidence="5">Uncharacterized protein</fullName>
    </submittedName>
</protein>
<dbReference type="Gene3D" id="3.40.50.2000">
    <property type="entry name" value="Glycogen Phosphorylase B"/>
    <property type="match status" value="1"/>
</dbReference>
<comment type="similarity">
    <text evidence="1">Belongs to the UDP-glycosyltransferase family.</text>
</comment>
<keyword evidence="2" id="KW-0328">Glycosyltransferase</keyword>
<dbReference type="EMBL" id="JBBCAQ010000010">
    <property type="protein sequence ID" value="KAK7602125.1"/>
    <property type="molecule type" value="Genomic_DNA"/>
</dbReference>
<dbReference type="InterPro" id="IPR002213">
    <property type="entry name" value="UDP_glucos_trans"/>
</dbReference>
<evidence type="ECO:0000256" key="1">
    <source>
        <dbReference type="ARBA" id="ARBA00009995"/>
    </source>
</evidence>
<evidence type="ECO:0000256" key="2">
    <source>
        <dbReference type="ARBA" id="ARBA00022676"/>
    </source>
</evidence>
<evidence type="ECO:0000313" key="6">
    <source>
        <dbReference type="Proteomes" id="UP001367676"/>
    </source>
</evidence>
<gene>
    <name evidence="5" type="ORF">V9T40_009566</name>
</gene>
<evidence type="ECO:0000256" key="4">
    <source>
        <dbReference type="SAM" id="SignalP"/>
    </source>
</evidence>
<feature type="chain" id="PRO_5043031097" evidence="4">
    <location>
        <begin position="19"/>
        <end position="317"/>
    </location>
</feature>